<evidence type="ECO:0000256" key="1">
    <source>
        <dbReference type="SAM" id="Coils"/>
    </source>
</evidence>
<gene>
    <name evidence="2" type="ORF">SAMN05443662_1142</name>
</gene>
<name>A0A1N6FML0_9GAMM</name>
<proteinExistence type="predicted"/>
<sequence length="101" mass="11873">MSNCYLTCLNLSALMEQAIQKRAWDQLQYLQARWQHEVASCIQTMEAEMERDDVLEKLMRLLEDVQQKTQLLEAAMQALSREHQQQLAGLQKTRTYLRAES</sequence>
<evidence type="ECO:0008006" key="4">
    <source>
        <dbReference type="Google" id="ProtNLM"/>
    </source>
</evidence>
<dbReference type="Proteomes" id="UP000198461">
    <property type="component" value="Unassembled WGS sequence"/>
</dbReference>
<protein>
    <recommendedName>
        <fullName evidence="4">Protein FliT</fullName>
    </recommendedName>
</protein>
<dbReference type="AlphaFoldDB" id="A0A1N6FML0"/>
<keyword evidence="1" id="KW-0175">Coiled coil</keyword>
<keyword evidence="3" id="KW-1185">Reference proteome</keyword>
<accession>A0A1N6FML0</accession>
<dbReference type="STRING" id="364032.SAMN05443662_1142"/>
<feature type="coiled-coil region" evidence="1">
    <location>
        <begin position="55"/>
        <end position="82"/>
    </location>
</feature>
<evidence type="ECO:0000313" key="2">
    <source>
        <dbReference type="EMBL" id="SIN96511.1"/>
    </source>
</evidence>
<evidence type="ECO:0000313" key="3">
    <source>
        <dbReference type="Proteomes" id="UP000198461"/>
    </source>
</evidence>
<dbReference type="RefSeq" id="WP_074201400.1">
    <property type="nucleotide sequence ID" value="NZ_FSRE01000002.1"/>
</dbReference>
<reference evidence="2 3" key="1">
    <citation type="submission" date="2016-11" db="EMBL/GenBank/DDBJ databases">
        <authorList>
            <person name="Jaros S."/>
            <person name="Januszkiewicz K."/>
            <person name="Wedrychowicz H."/>
        </authorList>
    </citation>
    <scope>NUCLEOTIDE SEQUENCE [LARGE SCALE GENOMIC DNA]</scope>
    <source>
        <strain evidence="2 3">DSM 17737</strain>
    </source>
</reference>
<dbReference type="EMBL" id="FSRE01000002">
    <property type="protein sequence ID" value="SIN96511.1"/>
    <property type="molecule type" value="Genomic_DNA"/>
</dbReference>
<organism evidence="2 3">
    <name type="scientific">Sulfurivirga caldicuralii</name>
    <dbReference type="NCBI Taxonomy" id="364032"/>
    <lineage>
        <taxon>Bacteria</taxon>
        <taxon>Pseudomonadati</taxon>
        <taxon>Pseudomonadota</taxon>
        <taxon>Gammaproteobacteria</taxon>
        <taxon>Thiotrichales</taxon>
        <taxon>Piscirickettsiaceae</taxon>
        <taxon>Sulfurivirga</taxon>
    </lineage>
</organism>